<keyword evidence="1" id="KW-0812">Transmembrane</keyword>
<keyword evidence="1" id="KW-0472">Membrane</keyword>
<feature type="signal peptide" evidence="2">
    <location>
        <begin position="1"/>
        <end position="23"/>
    </location>
</feature>
<feature type="transmembrane region" description="Helical" evidence="1">
    <location>
        <begin position="176"/>
        <end position="194"/>
    </location>
</feature>
<evidence type="ECO:0000256" key="1">
    <source>
        <dbReference type="SAM" id="Phobius"/>
    </source>
</evidence>
<evidence type="ECO:0000259" key="3">
    <source>
        <dbReference type="SMART" id="SM00318"/>
    </source>
</evidence>
<dbReference type="InterPro" id="IPR016071">
    <property type="entry name" value="Staphylococal_nuclease_OB-fold"/>
</dbReference>
<dbReference type="InterPro" id="IPR010718">
    <property type="entry name" value="DUF1294"/>
</dbReference>
<keyword evidence="1" id="KW-1133">Transmembrane helix</keyword>
<gene>
    <name evidence="4" type="ORF">SAMN06295912_105175</name>
</gene>
<dbReference type="SMART" id="SM00318">
    <property type="entry name" value="SNc"/>
    <property type="match status" value="1"/>
</dbReference>
<feature type="domain" description="TNase-like" evidence="3">
    <location>
        <begin position="23"/>
        <end position="141"/>
    </location>
</feature>
<name>A0A239E2A8_9SPHN</name>
<dbReference type="PROSITE" id="PS51257">
    <property type="entry name" value="PROKAR_LIPOPROTEIN"/>
    <property type="match status" value="1"/>
</dbReference>
<sequence length="267" mass="28677">MVAILVRLGEGAAMLLLLVSASAALSCASPSHHDGDAIRCDGARRSMRLYAIDAPEMPGSCREGRRCTPGDPFAARDHLAALTRGREVRCEVVDKDHYSRSIARCTADGEDLSCAMVRDGFAVERYGQLDCDRAPAARLAEPKEGVTPGAPATDLPAILATALAGVLPDLGGGWRWLAYYLLGLNLVTYLAFWIDKRRARAGLFRVSEAQLLSLAALGGSPGAMLARRHFRHKTRKQPFTAVLMAIIVVQVGALGGLGWVVVERWTA</sequence>
<keyword evidence="2" id="KW-0732">Signal</keyword>
<feature type="transmembrane region" description="Helical" evidence="1">
    <location>
        <begin position="239"/>
        <end position="262"/>
    </location>
</feature>
<evidence type="ECO:0000313" key="5">
    <source>
        <dbReference type="Proteomes" id="UP000198281"/>
    </source>
</evidence>
<organism evidence="4 5">
    <name type="scientific">Edaphosphingomonas laterariae</name>
    <dbReference type="NCBI Taxonomy" id="861865"/>
    <lineage>
        <taxon>Bacteria</taxon>
        <taxon>Pseudomonadati</taxon>
        <taxon>Pseudomonadota</taxon>
        <taxon>Alphaproteobacteria</taxon>
        <taxon>Sphingomonadales</taxon>
        <taxon>Rhizorhabdaceae</taxon>
        <taxon>Edaphosphingomonas</taxon>
    </lineage>
</organism>
<dbReference type="Gene3D" id="2.40.50.90">
    <property type="match status" value="1"/>
</dbReference>
<accession>A0A239E2A8</accession>
<dbReference type="InterPro" id="IPR035437">
    <property type="entry name" value="SNase_OB-fold_sf"/>
</dbReference>
<dbReference type="Pfam" id="PF06961">
    <property type="entry name" value="DUF1294"/>
    <property type="match status" value="1"/>
</dbReference>
<dbReference type="EMBL" id="FZOS01000005">
    <property type="protein sequence ID" value="SNS38870.1"/>
    <property type="molecule type" value="Genomic_DNA"/>
</dbReference>
<evidence type="ECO:0000256" key="2">
    <source>
        <dbReference type="SAM" id="SignalP"/>
    </source>
</evidence>
<dbReference type="SUPFAM" id="SSF50199">
    <property type="entry name" value="Staphylococcal nuclease"/>
    <property type="match status" value="1"/>
</dbReference>
<keyword evidence="5" id="KW-1185">Reference proteome</keyword>
<dbReference type="Proteomes" id="UP000198281">
    <property type="component" value="Unassembled WGS sequence"/>
</dbReference>
<proteinExistence type="predicted"/>
<feature type="chain" id="PRO_5012850957" evidence="2">
    <location>
        <begin position="24"/>
        <end position="267"/>
    </location>
</feature>
<dbReference type="Pfam" id="PF00565">
    <property type="entry name" value="SNase"/>
    <property type="match status" value="1"/>
</dbReference>
<reference evidence="5" key="1">
    <citation type="submission" date="2017-06" db="EMBL/GenBank/DDBJ databases">
        <authorList>
            <person name="Varghese N."/>
            <person name="Submissions S."/>
        </authorList>
    </citation>
    <scope>NUCLEOTIDE SEQUENCE [LARGE SCALE GENOMIC DNA]</scope>
    <source>
        <strain evidence="5">LNB2</strain>
    </source>
</reference>
<evidence type="ECO:0000313" key="4">
    <source>
        <dbReference type="EMBL" id="SNS38870.1"/>
    </source>
</evidence>
<dbReference type="OrthoDB" id="9805504at2"/>
<protein>
    <submittedName>
        <fullName evidence="4">Uncharacterized membrane protein YsdA, DUF1294 family</fullName>
    </submittedName>
</protein>
<dbReference type="AlphaFoldDB" id="A0A239E2A8"/>